<dbReference type="SUPFAM" id="SSF46689">
    <property type="entry name" value="Homeodomain-like"/>
    <property type="match status" value="1"/>
</dbReference>
<evidence type="ECO:0000256" key="2">
    <source>
        <dbReference type="ARBA" id="ARBA00023125"/>
    </source>
</evidence>
<keyword evidence="1" id="KW-0805">Transcription regulation</keyword>
<evidence type="ECO:0000256" key="3">
    <source>
        <dbReference type="ARBA" id="ARBA00023163"/>
    </source>
</evidence>
<evidence type="ECO:0000256" key="1">
    <source>
        <dbReference type="ARBA" id="ARBA00023015"/>
    </source>
</evidence>
<feature type="DNA-binding region" description="H-T-H motif" evidence="4">
    <location>
        <begin position="33"/>
        <end position="52"/>
    </location>
</feature>
<dbReference type="PROSITE" id="PS50977">
    <property type="entry name" value="HTH_TETR_2"/>
    <property type="match status" value="1"/>
</dbReference>
<sequence length="200" mass="22098">MRSRRWTRSSGTRDTLLSAARDVFLAKGYADATVADLVETSGISVGSLYHHFGGKPGLFLALWEQFMRGQEERTSRAAKSVKGAAGAEKFLAGARAYLEGSWEQREVARLFLENDGPAEFTTLRRQRGWDWIGGNKRLLGLDDSRESQVLVVLLTTMMGEAGREVAACESDHDAKVTIDETIRLVRRLLPTSEGVARPTP</sequence>
<keyword evidence="2 4" id="KW-0238">DNA-binding</keyword>
<accession>A0A1M4EL34</accession>
<dbReference type="InterPro" id="IPR023772">
    <property type="entry name" value="DNA-bd_HTH_TetR-type_CS"/>
</dbReference>
<dbReference type="EMBL" id="LT559118">
    <property type="protein sequence ID" value="SBO99569.1"/>
    <property type="molecule type" value="Genomic_DNA"/>
</dbReference>
<gene>
    <name evidence="6" type="ORF">BN4615_P9085</name>
</gene>
<protein>
    <submittedName>
        <fullName evidence="6">Transcriptional regulator, TetR family</fullName>
    </submittedName>
</protein>
<organism evidence="6">
    <name type="scientific">Nonomuraea gerenzanensis</name>
    <dbReference type="NCBI Taxonomy" id="93944"/>
    <lineage>
        <taxon>Bacteria</taxon>
        <taxon>Bacillati</taxon>
        <taxon>Actinomycetota</taxon>
        <taxon>Actinomycetes</taxon>
        <taxon>Streptosporangiales</taxon>
        <taxon>Streptosporangiaceae</taxon>
        <taxon>Nonomuraea</taxon>
    </lineage>
</organism>
<keyword evidence="3" id="KW-0804">Transcription</keyword>
<evidence type="ECO:0000256" key="4">
    <source>
        <dbReference type="PROSITE-ProRule" id="PRU00335"/>
    </source>
</evidence>
<dbReference type="InterPro" id="IPR009057">
    <property type="entry name" value="Homeodomain-like_sf"/>
</dbReference>
<reference evidence="6" key="1">
    <citation type="submission" date="2016-04" db="EMBL/GenBank/DDBJ databases">
        <authorList>
            <person name="Evans L.H."/>
            <person name="Alamgir A."/>
            <person name="Owens N."/>
            <person name="Weber N.D."/>
            <person name="Virtaneva K."/>
            <person name="Barbian K."/>
            <person name="Babar A."/>
            <person name="Rosenke K."/>
        </authorList>
    </citation>
    <scope>NUCLEOTIDE SEQUENCE</scope>
    <source>
        <strain evidence="6">Nono1</strain>
    </source>
</reference>
<dbReference type="PROSITE" id="PS01081">
    <property type="entry name" value="HTH_TETR_1"/>
    <property type="match status" value="1"/>
</dbReference>
<evidence type="ECO:0000259" key="5">
    <source>
        <dbReference type="PROSITE" id="PS50977"/>
    </source>
</evidence>
<dbReference type="Pfam" id="PF00440">
    <property type="entry name" value="TetR_N"/>
    <property type="match status" value="1"/>
</dbReference>
<dbReference type="InterPro" id="IPR001647">
    <property type="entry name" value="HTH_TetR"/>
</dbReference>
<dbReference type="PANTHER" id="PTHR47506:SF1">
    <property type="entry name" value="HTH-TYPE TRANSCRIPTIONAL REGULATOR YJDC"/>
    <property type="match status" value="1"/>
</dbReference>
<name>A0A1M4EL34_9ACTN</name>
<dbReference type="GO" id="GO:0003677">
    <property type="term" value="F:DNA binding"/>
    <property type="evidence" value="ECO:0007669"/>
    <property type="project" value="UniProtKB-UniRule"/>
</dbReference>
<evidence type="ECO:0000313" key="6">
    <source>
        <dbReference type="EMBL" id="SBO99569.1"/>
    </source>
</evidence>
<proteinExistence type="predicted"/>
<feature type="domain" description="HTH tetR-type" evidence="5">
    <location>
        <begin position="10"/>
        <end position="70"/>
    </location>
</feature>
<dbReference type="PANTHER" id="PTHR47506">
    <property type="entry name" value="TRANSCRIPTIONAL REGULATORY PROTEIN"/>
    <property type="match status" value="1"/>
</dbReference>
<dbReference type="PRINTS" id="PR00455">
    <property type="entry name" value="HTHTETR"/>
</dbReference>
<dbReference type="Gene3D" id="1.10.357.10">
    <property type="entry name" value="Tetracycline Repressor, domain 2"/>
    <property type="match status" value="1"/>
</dbReference>
<dbReference type="AlphaFoldDB" id="A0A1M4EL34"/>
<dbReference type="RefSeq" id="WP_225268231.1">
    <property type="nucleotide sequence ID" value="NZ_CP084058.1"/>
</dbReference>